<name>A0A9D4HP68_DREPO</name>
<dbReference type="PROSITE" id="PS51220">
    <property type="entry name" value="NIDO"/>
    <property type="match status" value="1"/>
</dbReference>
<comment type="caution">
    <text evidence="3">The sequence shown here is derived from an EMBL/GenBank/DDBJ whole genome shotgun (WGS) entry which is preliminary data.</text>
</comment>
<dbReference type="Pfam" id="PF06119">
    <property type="entry name" value="NIDO"/>
    <property type="match status" value="1"/>
</dbReference>
<dbReference type="PANTHER" id="PTHR13802:SF52">
    <property type="entry name" value="MUCIN-4"/>
    <property type="match status" value="1"/>
</dbReference>
<dbReference type="GO" id="GO:0007160">
    <property type="term" value="P:cell-matrix adhesion"/>
    <property type="evidence" value="ECO:0007669"/>
    <property type="project" value="InterPro"/>
</dbReference>
<dbReference type="EMBL" id="JAIWYP010000012">
    <property type="protein sequence ID" value="KAH3724528.1"/>
    <property type="molecule type" value="Genomic_DNA"/>
</dbReference>
<evidence type="ECO:0000256" key="1">
    <source>
        <dbReference type="ARBA" id="ARBA00023157"/>
    </source>
</evidence>
<dbReference type="AlphaFoldDB" id="A0A9D4HP68"/>
<dbReference type="Proteomes" id="UP000828390">
    <property type="component" value="Unassembled WGS sequence"/>
</dbReference>
<dbReference type="InterPro" id="IPR003886">
    <property type="entry name" value="NIDO_dom"/>
</dbReference>
<sequence length="348" mass="39565">MNGFLALDFQPLYNQNGGETPSEWTAAIQNHIVIAPLWTNIDSRNISNGGLWIHVLTERDKADVLNIQDLVRQYTNQTGFNVSVALAATWKHVTVHSPYEPGYELINHQNLSMQAILVTDGMYTYIMFNYDREQFSIRPLPEVPVASGYTHLDYSASVLSTRNNFTHLNKGSNVNPAFPGRWLYNVTTITGSMWNETRLPCPCQLVLMLEDYEFTQKDEILPDIGTKFTHTTCYQSWFFSAYGIKQRCCYMFSRLQSQYPGAVAAEFENTTIASLLQEGYYQCCSPEGSQKYCDLYQSINPPDDCSRYTISDEVPLGDRRDSPQIKDVSVDVEKLAANPRSVLEKCTQ</sequence>
<protein>
    <recommendedName>
        <fullName evidence="2">NIDO domain-containing protein</fullName>
    </recommendedName>
</protein>
<evidence type="ECO:0000313" key="4">
    <source>
        <dbReference type="Proteomes" id="UP000828390"/>
    </source>
</evidence>
<evidence type="ECO:0000313" key="3">
    <source>
        <dbReference type="EMBL" id="KAH3724528.1"/>
    </source>
</evidence>
<organism evidence="3 4">
    <name type="scientific">Dreissena polymorpha</name>
    <name type="common">Zebra mussel</name>
    <name type="synonym">Mytilus polymorpha</name>
    <dbReference type="NCBI Taxonomy" id="45954"/>
    <lineage>
        <taxon>Eukaryota</taxon>
        <taxon>Metazoa</taxon>
        <taxon>Spiralia</taxon>
        <taxon>Lophotrochozoa</taxon>
        <taxon>Mollusca</taxon>
        <taxon>Bivalvia</taxon>
        <taxon>Autobranchia</taxon>
        <taxon>Heteroconchia</taxon>
        <taxon>Euheterodonta</taxon>
        <taxon>Imparidentia</taxon>
        <taxon>Neoheterodontei</taxon>
        <taxon>Myida</taxon>
        <taxon>Dreissenoidea</taxon>
        <taxon>Dreissenidae</taxon>
        <taxon>Dreissena</taxon>
    </lineage>
</organism>
<reference evidence="3" key="1">
    <citation type="journal article" date="2019" name="bioRxiv">
        <title>The Genome of the Zebra Mussel, Dreissena polymorpha: A Resource for Invasive Species Research.</title>
        <authorList>
            <person name="McCartney M.A."/>
            <person name="Auch B."/>
            <person name="Kono T."/>
            <person name="Mallez S."/>
            <person name="Zhang Y."/>
            <person name="Obille A."/>
            <person name="Becker A."/>
            <person name="Abrahante J.E."/>
            <person name="Garbe J."/>
            <person name="Badalamenti J.P."/>
            <person name="Herman A."/>
            <person name="Mangelson H."/>
            <person name="Liachko I."/>
            <person name="Sullivan S."/>
            <person name="Sone E.D."/>
            <person name="Koren S."/>
            <person name="Silverstein K.A.T."/>
            <person name="Beckman K.B."/>
            <person name="Gohl D.M."/>
        </authorList>
    </citation>
    <scope>NUCLEOTIDE SEQUENCE</scope>
    <source>
        <strain evidence="3">Duluth1</strain>
        <tissue evidence="3">Whole animal</tissue>
    </source>
</reference>
<dbReference type="PANTHER" id="PTHR13802">
    <property type="entry name" value="MUCIN 4-RELATED"/>
    <property type="match status" value="1"/>
</dbReference>
<dbReference type="InterPro" id="IPR051495">
    <property type="entry name" value="Epithelial_Barrier/Signaling"/>
</dbReference>
<keyword evidence="1" id="KW-1015">Disulfide bond</keyword>
<keyword evidence="4" id="KW-1185">Reference proteome</keyword>
<evidence type="ECO:0000259" key="2">
    <source>
        <dbReference type="PROSITE" id="PS51220"/>
    </source>
</evidence>
<gene>
    <name evidence="3" type="ORF">DPMN_050347</name>
</gene>
<reference evidence="3" key="2">
    <citation type="submission" date="2020-11" db="EMBL/GenBank/DDBJ databases">
        <authorList>
            <person name="McCartney M.A."/>
            <person name="Auch B."/>
            <person name="Kono T."/>
            <person name="Mallez S."/>
            <person name="Becker A."/>
            <person name="Gohl D.M."/>
            <person name="Silverstein K.A.T."/>
            <person name="Koren S."/>
            <person name="Bechman K.B."/>
            <person name="Herman A."/>
            <person name="Abrahante J.E."/>
            <person name="Garbe J."/>
        </authorList>
    </citation>
    <scope>NUCLEOTIDE SEQUENCE</scope>
    <source>
        <strain evidence="3">Duluth1</strain>
        <tissue evidence="3">Whole animal</tissue>
    </source>
</reference>
<accession>A0A9D4HP68</accession>
<feature type="domain" description="NIDO" evidence="2">
    <location>
        <begin position="36"/>
        <end position="189"/>
    </location>
</feature>
<dbReference type="SMART" id="SM00539">
    <property type="entry name" value="NIDO"/>
    <property type="match status" value="1"/>
</dbReference>
<proteinExistence type="predicted"/>